<protein>
    <submittedName>
        <fullName evidence="1">Minor tail protein</fullName>
    </submittedName>
</protein>
<evidence type="ECO:0000313" key="2">
    <source>
        <dbReference type="Proteomes" id="UP000024441"/>
    </source>
</evidence>
<dbReference type="Proteomes" id="UP000024441">
    <property type="component" value="Segment"/>
</dbReference>
<reference evidence="1 2" key="1">
    <citation type="submission" date="2014-02" db="EMBL/GenBank/DDBJ databases">
        <authorList>
            <person name="Bateh S."/>
            <person name="Bernal D."/>
            <person name="Debose F."/>
            <person name="Kujala R."/>
            <person name="Lamas N."/>
            <person name="Menkis M."/>
            <person name="Romero R."/>
            <person name="Schrull J."/>
            <person name="Sharma S."/>
            <person name="Sidronio T."/>
            <person name="Solanki D."/>
            <person name="Swartout D."/>
            <person name="Venero M."/>
            <person name="Vijayan A."/>
            <person name="Wang J.-S."/>
            <person name="Yakovenko A."/>
            <person name="Sabo J.L."/>
            <person name="Braun E.L."/>
            <person name="Barbazuk W.B."/>
            <person name="Buck G.A."/>
            <person name="Campbell R."/>
            <person name="Carvalho M.R."/>
            <person name="Duckworth R.A."/>
            <person name="Dunn T."/>
            <person name="Halpern C."/>
            <person name="Johnson A."/>
            <person name="Kiflezghi M.G."/>
            <person name="Lee V."/>
            <person name="Loviza R.A."/>
            <person name="Serrano M.G."/>
            <person name="Shah Z.V."/>
            <person name="Sharma K."/>
            <person name="Voegtly L.J."/>
            <person name="Walstead R."/>
            <person name="Wang Y.P."/>
            <person name="Bradley K.W."/>
            <person name="Clarke D.Q."/>
            <person name="Barker L.P."/>
            <person name="Bailey C."/>
            <person name="Asai D.J."/>
            <person name="Bowman C.A."/>
            <person name="Russell D.A."/>
            <person name="Pope W.H."/>
            <person name="Jacobs-Sera D."/>
            <person name="Hendrix R.W."/>
            <person name="Hatfull G.F."/>
        </authorList>
    </citation>
    <scope>NUCLEOTIDE SEQUENCE [LARGE SCALE GENOMIC DNA]</scope>
</reference>
<name>A0A023W6K5_9CAUD</name>
<sequence>MATYIPQPDMIAVRGVNGDYCIISPAHYSWGPYLAPRSTGLWDLPIQSNWGTGPFGQFFSSWKPKARDVVWTVHVMNPITGADIDQNSELWHTVWARWRNMFSPQDEATIEYTSVDGTRTLGLRTIQAPQALSANNFEGGDPNAFAYGSLVQTMRAELPFYVGPSEQFSWETPAAGDFWFTLPYFNPGTVDIWSEWDLDGGATWILPDYSFGNEVHGRGVADRGKTFPVPKLMPGENTTVMSRPDLELFISEWETPVGNRNPGFTLDYPIPPGMGSPSTEMPNPGCVVRCLGAVSAGLGCVLTLPRWYAEPFGTPRIAAAA</sequence>
<dbReference type="GeneID" id="19488326"/>
<dbReference type="EMBL" id="KJ510413">
    <property type="protein sequence ID" value="AHY26934.1"/>
    <property type="molecule type" value="Genomic_DNA"/>
</dbReference>
<gene>
    <name evidence="1" type="primary">18</name>
    <name evidence="1" type="ORF">PBI_BERNAL13_18</name>
</gene>
<dbReference type="OrthoDB" id="2201at10239"/>
<proteinExistence type="predicted"/>
<dbReference type="KEGG" id="vg:19488326"/>
<dbReference type="RefSeq" id="YP_009031145.1">
    <property type="nucleotide sequence ID" value="NC_024135.1"/>
</dbReference>
<evidence type="ECO:0000313" key="1">
    <source>
        <dbReference type="EMBL" id="AHY26934.1"/>
    </source>
</evidence>
<keyword evidence="2" id="KW-1185">Reference proteome</keyword>
<organism evidence="1 2">
    <name type="scientific">Mycobacterium phage Bernal13</name>
    <dbReference type="NCBI Taxonomy" id="1486424"/>
    <lineage>
        <taxon>Viruses</taxon>
        <taxon>Duplodnaviria</taxon>
        <taxon>Heunggongvirae</taxon>
        <taxon>Uroviricota</taxon>
        <taxon>Caudoviricetes</taxon>
        <taxon>Bernalvirus</taxon>
        <taxon>Bernalvirus bernal13</taxon>
    </lineage>
</organism>
<accession>A0A023W6K5</accession>